<organism evidence="4 5">
    <name type="scientific">Streptacidiphilus monticola</name>
    <dbReference type="NCBI Taxonomy" id="2161674"/>
    <lineage>
        <taxon>Bacteria</taxon>
        <taxon>Bacillati</taxon>
        <taxon>Actinomycetota</taxon>
        <taxon>Actinomycetes</taxon>
        <taxon>Kitasatosporales</taxon>
        <taxon>Streptomycetaceae</taxon>
        <taxon>Streptacidiphilus</taxon>
    </lineage>
</organism>
<keyword evidence="2" id="KW-0472">Membrane</keyword>
<accession>A0ABW1G6F4</accession>
<evidence type="ECO:0000313" key="4">
    <source>
        <dbReference type="EMBL" id="MFC5910335.1"/>
    </source>
</evidence>
<reference evidence="5" key="1">
    <citation type="journal article" date="2019" name="Int. J. Syst. Evol. Microbiol.">
        <title>The Global Catalogue of Microorganisms (GCM) 10K type strain sequencing project: providing services to taxonomists for standard genome sequencing and annotation.</title>
        <authorList>
            <consortium name="The Broad Institute Genomics Platform"/>
            <consortium name="The Broad Institute Genome Sequencing Center for Infectious Disease"/>
            <person name="Wu L."/>
            <person name="Ma J."/>
        </authorList>
    </citation>
    <scope>NUCLEOTIDE SEQUENCE [LARGE SCALE GENOMIC DNA]</scope>
    <source>
        <strain evidence="5">JCM 4816</strain>
    </source>
</reference>
<sequence length="369" mass="38353">MGVRERGGGGRPWRPSWALVLLPIALIVLIVVIDVQSPTSIHLGPLLVIAPALTPSFAGPRTTAAVGALAVAAQVFIAAVHGGLATANHMAQIGAVAALSVLIYVFTVVRERHSRRLARAQSVAEAAQRALLRPLPERIGPLHIASAYLAAEDETQIGGDLYTATRAGAGTRILVGDVRGKGLAAVGEAALLLSAFRLVAGQAASLTELARLLDRHVQRYLVDFAETGDETGEHFITALLLDLPDAEPVARITNCGHPPPLLLRHGTAVALDGDEAAPPLGVQALAGVGYPNSTVAFDGDATLLLYTDGVTEARGGDGAFYPLAERAARWASCAPDTLVAHLRRDLLAHSGGRLGDDAALVAIRRATGH</sequence>
<keyword evidence="5" id="KW-1185">Reference proteome</keyword>
<feature type="transmembrane region" description="Helical" evidence="2">
    <location>
        <begin position="12"/>
        <end position="33"/>
    </location>
</feature>
<evidence type="ECO:0000256" key="1">
    <source>
        <dbReference type="ARBA" id="ARBA00022801"/>
    </source>
</evidence>
<feature type="transmembrane region" description="Helical" evidence="2">
    <location>
        <begin position="39"/>
        <end position="58"/>
    </location>
</feature>
<feature type="transmembrane region" description="Helical" evidence="2">
    <location>
        <begin position="90"/>
        <end position="109"/>
    </location>
</feature>
<dbReference type="GO" id="GO:0004722">
    <property type="term" value="F:protein serine/threonine phosphatase activity"/>
    <property type="evidence" value="ECO:0007669"/>
    <property type="project" value="UniProtKB-EC"/>
</dbReference>
<dbReference type="InterPro" id="IPR001932">
    <property type="entry name" value="PPM-type_phosphatase-like_dom"/>
</dbReference>
<dbReference type="Proteomes" id="UP001596174">
    <property type="component" value="Unassembled WGS sequence"/>
</dbReference>
<dbReference type="Gene3D" id="3.60.40.10">
    <property type="entry name" value="PPM-type phosphatase domain"/>
    <property type="match status" value="1"/>
</dbReference>
<dbReference type="EC" id="3.1.3.16" evidence="4"/>
<dbReference type="Pfam" id="PF07228">
    <property type="entry name" value="SpoIIE"/>
    <property type="match status" value="1"/>
</dbReference>
<feature type="domain" description="PPM-type phosphatase" evidence="3">
    <location>
        <begin position="142"/>
        <end position="365"/>
    </location>
</feature>
<dbReference type="InterPro" id="IPR036457">
    <property type="entry name" value="PPM-type-like_dom_sf"/>
</dbReference>
<keyword evidence="2" id="KW-0812">Transmembrane</keyword>
<evidence type="ECO:0000256" key="2">
    <source>
        <dbReference type="SAM" id="Phobius"/>
    </source>
</evidence>
<proteinExistence type="predicted"/>
<feature type="transmembrane region" description="Helical" evidence="2">
    <location>
        <begin position="65"/>
        <end position="84"/>
    </location>
</feature>
<keyword evidence="1 4" id="KW-0378">Hydrolase</keyword>
<protein>
    <submittedName>
        <fullName evidence="4">PP2C family protein-serine/threonine phosphatase</fullName>
        <ecNumber evidence="4">3.1.3.16</ecNumber>
    </submittedName>
</protein>
<dbReference type="RefSeq" id="WP_380587315.1">
    <property type="nucleotide sequence ID" value="NZ_JBHSQJ010000109.1"/>
</dbReference>
<dbReference type="EMBL" id="JBHSQJ010000109">
    <property type="protein sequence ID" value="MFC5910335.1"/>
    <property type="molecule type" value="Genomic_DNA"/>
</dbReference>
<keyword evidence="2" id="KW-1133">Transmembrane helix</keyword>
<evidence type="ECO:0000259" key="3">
    <source>
        <dbReference type="SMART" id="SM00331"/>
    </source>
</evidence>
<name>A0ABW1G6F4_9ACTN</name>
<gene>
    <name evidence="4" type="ORF">ACFP3V_24320</name>
</gene>
<dbReference type="PANTHER" id="PTHR43156:SF2">
    <property type="entry name" value="STAGE II SPORULATION PROTEIN E"/>
    <property type="match status" value="1"/>
</dbReference>
<dbReference type="PANTHER" id="PTHR43156">
    <property type="entry name" value="STAGE II SPORULATION PROTEIN E-RELATED"/>
    <property type="match status" value="1"/>
</dbReference>
<dbReference type="InterPro" id="IPR052016">
    <property type="entry name" value="Bact_Sigma-Reg"/>
</dbReference>
<dbReference type="SMART" id="SM00331">
    <property type="entry name" value="PP2C_SIG"/>
    <property type="match status" value="1"/>
</dbReference>
<comment type="caution">
    <text evidence="4">The sequence shown here is derived from an EMBL/GenBank/DDBJ whole genome shotgun (WGS) entry which is preliminary data.</text>
</comment>
<evidence type="ECO:0000313" key="5">
    <source>
        <dbReference type="Proteomes" id="UP001596174"/>
    </source>
</evidence>